<dbReference type="RefSeq" id="WP_079591124.1">
    <property type="nucleotide sequence ID" value="NZ_FUYX01000002.1"/>
</dbReference>
<evidence type="ECO:0000313" key="2">
    <source>
        <dbReference type="EMBL" id="SKB45209.1"/>
    </source>
</evidence>
<dbReference type="OrthoDB" id="6555107at2"/>
<organism evidence="2 3">
    <name type="scientific">Bosea thiooxidans</name>
    <dbReference type="NCBI Taxonomy" id="53254"/>
    <lineage>
        <taxon>Bacteria</taxon>
        <taxon>Pseudomonadati</taxon>
        <taxon>Pseudomonadota</taxon>
        <taxon>Alphaproteobacteria</taxon>
        <taxon>Hyphomicrobiales</taxon>
        <taxon>Boseaceae</taxon>
        <taxon>Bosea</taxon>
    </lineage>
</organism>
<feature type="chain" id="PRO_5012888402" description="Outer membrane protein beta-barrel domain-containing protein" evidence="1">
    <location>
        <begin position="31"/>
        <end position="275"/>
    </location>
</feature>
<name>A0A1T5BDT8_9HYPH</name>
<evidence type="ECO:0000256" key="1">
    <source>
        <dbReference type="SAM" id="SignalP"/>
    </source>
</evidence>
<reference evidence="2 3" key="1">
    <citation type="submission" date="2017-02" db="EMBL/GenBank/DDBJ databases">
        <authorList>
            <person name="Peterson S.W."/>
        </authorList>
    </citation>
    <scope>NUCLEOTIDE SEQUENCE [LARGE SCALE GENOMIC DNA]</scope>
    <source>
        <strain evidence="2 3">DSM 9653</strain>
    </source>
</reference>
<accession>A0A1T5BDT8</accession>
<evidence type="ECO:0008006" key="4">
    <source>
        <dbReference type="Google" id="ProtNLM"/>
    </source>
</evidence>
<dbReference type="EMBL" id="FUYX01000002">
    <property type="protein sequence ID" value="SKB45209.1"/>
    <property type="molecule type" value="Genomic_DNA"/>
</dbReference>
<protein>
    <recommendedName>
        <fullName evidence="4">Outer membrane protein beta-barrel domain-containing protein</fullName>
    </recommendedName>
</protein>
<gene>
    <name evidence="2" type="ORF">SAMN05660750_00747</name>
</gene>
<feature type="signal peptide" evidence="1">
    <location>
        <begin position="1"/>
        <end position="30"/>
    </location>
</feature>
<keyword evidence="1" id="KW-0732">Signal</keyword>
<sequence length="275" mass="29789">MIPAFPFLRRVAAAASFGLLASTTTLPASAADLSAPKTDQASPAVPREWTLSVSPYLWAASLNGDAGAFGFQRSVDVPFRDTLKNLNAGVMGNIEIGNGVFGAYLNGQYVDVSSDERLGRYDFGVGMRSTLVAVGAYYRVYEAALGGSTVNGTPRIFALEPTAGVRWSRMTGRLGFGSFHISHSEGWLDPYLGMRAQLDLTDRWNLMLEGDVGGFGAGTRLSLNGQAYLGYRTELLGRPTILRAGYRALYQDYRDGSFQWKVTQHGPIIGATFQF</sequence>
<proteinExistence type="predicted"/>
<dbReference type="Proteomes" id="UP000190130">
    <property type="component" value="Unassembled WGS sequence"/>
</dbReference>
<dbReference type="AlphaFoldDB" id="A0A1T5BDT8"/>
<evidence type="ECO:0000313" key="3">
    <source>
        <dbReference type="Proteomes" id="UP000190130"/>
    </source>
</evidence>